<dbReference type="GO" id="GO:0034599">
    <property type="term" value="P:cellular response to oxidative stress"/>
    <property type="evidence" value="ECO:0007669"/>
    <property type="project" value="TreeGrafter"/>
</dbReference>
<feature type="domain" description="Thioredoxin" evidence="7">
    <location>
        <begin position="16"/>
        <end position="190"/>
    </location>
</feature>
<comment type="similarity">
    <text evidence="1 5">Belongs to the glutathione peroxidase family.</text>
</comment>
<dbReference type="PRINTS" id="PR01011">
    <property type="entry name" value="GLUTPROXDASE"/>
</dbReference>
<keyword evidence="6" id="KW-0732">Signal</keyword>
<gene>
    <name evidence="8" type="ORF">BCL74_1910</name>
</gene>
<dbReference type="RefSeq" id="WP_121219467.1">
    <property type="nucleotide sequence ID" value="NZ_RBIG01000002.1"/>
</dbReference>
<dbReference type="AlphaFoldDB" id="A0A420WG97"/>
<name>A0A420WG97_9PROT</name>
<dbReference type="PROSITE" id="PS51355">
    <property type="entry name" value="GLUTATHIONE_PEROXID_3"/>
    <property type="match status" value="1"/>
</dbReference>
<dbReference type="GO" id="GO:0004601">
    <property type="term" value="F:peroxidase activity"/>
    <property type="evidence" value="ECO:0007669"/>
    <property type="project" value="UniProtKB-KW"/>
</dbReference>
<dbReference type="CDD" id="cd00340">
    <property type="entry name" value="GSH_Peroxidase"/>
    <property type="match status" value="1"/>
</dbReference>
<feature type="active site" evidence="4">
    <location>
        <position position="67"/>
    </location>
</feature>
<dbReference type="Gene3D" id="3.40.30.10">
    <property type="entry name" value="Glutaredoxin"/>
    <property type="match status" value="1"/>
</dbReference>
<dbReference type="PANTHER" id="PTHR11592">
    <property type="entry name" value="GLUTATHIONE PEROXIDASE"/>
    <property type="match status" value="1"/>
</dbReference>
<organism evidence="8 9">
    <name type="scientific">Oceanibaculum indicum</name>
    <dbReference type="NCBI Taxonomy" id="526216"/>
    <lineage>
        <taxon>Bacteria</taxon>
        <taxon>Pseudomonadati</taxon>
        <taxon>Pseudomonadota</taxon>
        <taxon>Alphaproteobacteria</taxon>
        <taxon>Rhodospirillales</taxon>
        <taxon>Oceanibaculaceae</taxon>
        <taxon>Oceanibaculum</taxon>
    </lineage>
</organism>
<dbReference type="EMBL" id="RBIG01000002">
    <property type="protein sequence ID" value="RKQ69975.1"/>
    <property type="molecule type" value="Genomic_DNA"/>
</dbReference>
<dbReference type="PROSITE" id="PS00460">
    <property type="entry name" value="GLUTATHIONE_PEROXID_1"/>
    <property type="match status" value="1"/>
</dbReference>
<evidence type="ECO:0000256" key="5">
    <source>
        <dbReference type="RuleBase" id="RU000499"/>
    </source>
</evidence>
<sequence length="191" mass="20479">MAKKGLASFAGMLVAAAVGTVLPQSAPAATGTGSGFDFSFESIDGGALPLDQYRGRPVLVVNTASRCGFTPQYEGLQALWEKYRDRGLVVLGVPSNDFGGQEPGSTDEIKQFCEVNFGIDFPMTAKYPVTGADAHPFYRWIADTLGESKAPRWNFYKYLLAPDGTIAAAWPSTVKPDSRTVTDTVDTLLAK</sequence>
<evidence type="ECO:0000313" key="9">
    <source>
        <dbReference type="Proteomes" id="UP000277424"/>
    </source>
</evidence>
<dbReference type="InterPro" id="IPR029759">
    <property type="entry name" value="GPX_AS"/>
</dbReference>
<feature type="chain" id="PRO_5019105481" description="Glutathione peroxidase" evidence="6">
    <location>
        <begin position="29"/>
        <end position="191"/>
    </location>
</feature>
<evidence type="ECO:0000256" key="1">
    <source>
        <dbReference type="ARBA" id="ARBA00006926"/>
    </source>
</evidence>
<evidence type="ECO:0000256" key="4">
    <source>
        <dbReference type="PIRSR" id="PIRSR000303-1"/>
    </source>
</evidence>
<dbReference type="SUPFAM" id="SSF52833">
    <property type="entry name" value="Thioredoxin-like"/>
    <property type="match status" value="1"/>
</dbReference>
<evidence type="ECO:0000259" key="7">
    <source>
        <dbReference type="PROSITE" id="PS51352"/>
    </source>
</evidence>
<reference evidence="8 9" key="1">
    <citation type="submission" date="2018-10" db="EMBL/GenBank/DDBJ databases">
        <title>Comparative analysis of microorganisms from saline springs in Andes Mountain Range, Colombia.</title>
        <authorList>
            <person name="Rubin E."/>
        </authorList>
    </citation>
    <scope>NUCLEOTIDE SEQUENCE [LARGE SCALE GENOMIC DNA]</scope>
    <source>
        <strain evidence="8 9">USBA 36</strain>
    </source>
</reference>
<dbReference type="PIRSF" id="PIRSF000303">
    <property type="entry name" value="Glutathion_perox"/>
    <property type="match status" value="1"/>
</dbReference>
<evidence type="ECO:0000256" key="6">
    <source>
        <dbReference type="SAM" id="SignalP"/>
    </source>
</evidence>
<evidence type="ECO:0000313" key="8">
    <source>
        <dbReference type="EMBL" id="RKQ69975.1"/>
    </source>
</evidence>
<dbReference type="OrthoDB" id="9785502at2"/>
<dbReference type="Pfam" id="PF00255">
    <property type="entry name" value="GSHPx"/>
    <property type="match status" value="1"/>
</dbReference>
<dbReference type="PANTHER" id="PTHR11592:SF78">
    <property type="entry name" value="GLUTATHIONE PEROXIDASE"/>
    <property type="match status" value="1"/>
</dbReference>
<feature type="signal peptide" evidence="6">
    <location>
        <begin position="1"/>
        <end position="28"/>
    </location>
</feature>
<evidence type="ECO:0000256" key="3">
    <source>
        <dbReference type="ARBA" id="ARBA00023002"/>
    </source>
</evidence>
<dbReference type="PROSITE" id="PS51352">
    <property type="entry name" value="THIOREDOXIN_2"/>
    <property type="match status" value="1"/>
</dbReference>
<proteinExistence type="inferred from homology"/>
<evidence type="ECO:0000256" key="2">
    <source>
        <dbReference type="ARBA" id="ARBA00022559"/>
    </source>
</evidence>
<accession>A0A420WG97</accession>
<protein>
    <recommendedName>
        <fullName evidence="5">Glutathione peroxidase</fullName>
    </recommendedName>
</protein>
<dbReference type="Proteomes" id="UP000277424">
    <property type="component" value="Unassembled WGS sequence"/>
</dbReference>
<dbReference type="InterPro" id="IPR000889">
    <property type="entry name" value="Glutathione_peroxidase"/>
</dbReference>
<comment type="caution">
    <text evidence="8">The sequence shown here is derived from an EMBL/GenBank/DDBJ whole genome shotgun (WGS) entry which is preliminary data.</text>
</comment>
<dbReference type="InterPro" id="IPR013766">
    <property type="entry name" value="Thioredoxin_domain"/>
</dbReference>
<dbReference type="InterPro" id="IPR036249">
    <property type="entry name" value="Thioredoxin-like_sf"/>
</dbReference>
<keyword evidence="2 5" id="KW-0575">Peroxidase</keyword>
<keyword evidence="3 5" id="KW-0560">Oxidoreductase</keyword>